<dbReference type="EMBL" id="JANEYF010001679">
    <property type="protein sequence ID" value="KAJ8959519.1"/>
    <property type="molecule type" value="Genomic_DNA"/>
</dbReference>
<proteinExistence type="predicted"/>
<evidence type="ECO:0000313" key="3">
    <source>
        <dbReference type="Proteomes" id="UP001162156"/>
    </source>
</evidence>
<gene>
    <name evidence="2" type="ORF">NQ314_006255</name>
</gene>
<feature type="region of interest" description="Disordered" evidence="1">
    <location>
        <begin position="75"/>
        <end position="94"/>
    </location>
</feature>
<reference evidence="2" key="1">
    <citation type="journal article" date="2023" name="Insect Mol. Biol.">
        <title>Genome sequencing provides insights into the evolution of gene families encoding plant cell wall-degrading enzymes in longhorned beetles.</title>
        <authorList>
            <person name="Shin N.R."/>
            <person name="Okamura Y."/>
            <person name="Kirsch R."/>
            <person name="Pauchet Y."/>
        </authorList>
    </citation>
    <scope>NUCLEOTIDE SEQUENCE</scope>
    <source>
        <strain evidence="2">RBIC_L_NR</strain>
    </source>
</reference>
<name>A0AAV8Z669_9CUCU</name>
<sequence length="126" mass="14150">MLVLGRFGFPQSSLMVNPQLGGIKELPPMPNIQETKSKSRELQSAISSIMPENPMPPGLATNTLTFEEFEEINELTKKRRGRPPGSSNKKHKFDLTCGNLTQDFKDDPELSQELEQFATIFNLSKI</sequence>
<feature type="compositionally biased region" description="Basic residues" evidence="1">
    <location>
        <begin position="77"/>
        <end position="92"/>
    </location>
</feature>
<organism evidence="2 3">
    <name type="scientific">Rhamnusium bicolor</name>
    <dbReference type="NCBI Taxonomy" id="1586634"/>
    <lineage>
        <taxon>Eukaryota</taxon>
        <taxon>Metazoa</taxon>
        <taxon>Ecdysozoa</taxon>
        <taxon>Arthropoda</taxon>
        <taxon>Hexapoda</taxon>
        <taxon>Insecta</taxon>
        <taxon>Pterygota</taxon>
        <taxon>Neoptera</taxon>
        <taxon>Endopterygota</taxon>
        <taxon>Coleoptera</taxon>
        <taxon>Polyphaga</taxon>
        <taxon>Cucujiformia</taxon>
        <taxon>Chrysomeloidea</taxon>
        <taxon>Cerambycidae</taxon>
        <taxon>Lepturinae</taxon>
        <taxon>Rhagiini</taxon>
        <taxon>Rhamnusium</taxon>
    </lineage>
</organism>
<dbReference type="Proteomes" id="UP001162156">
    <property type="component" value="Unassembled WGS sequence"/>
</dbReference>
<protein>
    <submittedName>
        <fullName evidence="2">Uncharacterized protein</fullName>
    </submittedName>
</protein>
<keyword evidence="3" id="KW-1185">Reference proteome</keyword>
<dbReference type="AlphaFoldDB" id="A0AAV8Z669"/>
<accession>A0AAV8Z669</accession>
<evidence type="ECO:0000256" key="1">
    <source>
        <dbReference type="SAM" id="MobiDB-lite"/>
    </source>
</evidence>
<evidence type="ECO:0000313" key="2">
    <source>
        <dbReference type="EMBL" id="KAJ8959519.1"/>
    </source>
</evidence>
<comment type="caution">
    <text evidence="2">The sequence shown here is derived from an EMBL/GenBank/DDBJ whole genome shotgun (WGS) entry which is preliminary data.</text>
</comment>